<dbReference type="CDD" id="cd17470">
    <property type="entry name" value="T3SS_Flik_C"/>
    <property type="match status" value="1"/>
</dbReference>
<gene>
    <name evidence="3" type="ORF">CSC94_17925</name>
</gene>
<keyword evidence="4" id="KW-1185">Reference proteome</keyword>
<feature type="region of interest" description="Disordered" evidence="1">
    <location>
        <begin position="413"/>
        <end position="485"/>
    </location>
</feature>
<feature type="compositionally biased region" description="Polar residues" evidence="1">
    <location>
        <begin position="67"/>
        <end position="81"/>
    </location>
</feature>
<proteinExistence type="predicted"/>
<dbReference type="AlphaFoldDB" id="A0A2G1QJL9"/>
<comment type="caution">
    <text evidence="3">The sequence shown here is derived from an EMBL/GenBank/DDBJ whole genome shotgun (WGS) entry which is preliminary data.</text>
</comment>
<feature type="region of interest" description="Disordered" evidence="1">
    <location>
        <begin position="212"/>
        <end position="287"/>
    </location>
</feature>
<evidence type="ECO:0000313" key="4">
    <source>
        <dbReference type="Proteomes" id="UP000221168"/>
    </source>
</evidence>
<dbReference type="Proteomes" id="UP000221168">
    <property type="component" value="Unassembled WGS sequence"/>
</dbReference>
<sequence>MNGIQSRFISPPAQDGPGDRTSAQNRGGGLKDPGRDAFSALVAAPARPHQPKEAVAPGAGGRFSGVLSGTTPGLNGAQTASDIADPPPAEEEEIPLTDDLVQETPDEPGPETLVDDVLPLLSLTARFRHGHPAPRTGNRTEALVPNSIRHGWVDMRFGLGITPGGPAPVGDGDVPPAKRIDPPPYAIPLAPAGQADMTARAGIVELPVNPQARTVRDAGDRQPRIASGTEAMVADGPAGDGADMRDGLGIAPGQPVPTGDGDVSDDQPGDKSPFGDPVPPAKQVTSQAQPVNAAFSGQVQSSPLDTRSLASAIADIVDGADQAGDRQSRLPDDARVTQSTPQTMRIQLKPEHLGHVGLTLRTTGEGLVVEMRAETAEGQRLLEMDADSVTDWLRHQGCTIAELRVTGAHNAQGAPAATMHQNGADRASSQGFDPGGQAHAGDGGNGHSGGASGGGQNARDSLPGGRAGTGGDAAEGAGGAGAIYV</sequence>
<organism evidence="3 4">
    <name type="scientific">Zhengella mangrovi</name>
    <dbReference type="NCBI Taxonomy" id="1982044"/>
    <lineage>
        <taxon>Bacteria</taxon>
        <taxon>Pseudomonadati</taxon>
        <taxon>Pseudomonadota</taxon>
        <taxon>Alphaproteobacteria</taxon>
        <taxon>Hyphomicrobiales</taxon>
        <taxon>Notoacmeibacteraceae</taxon>
        <taxon>Zhengella</taxon>
    </lineage>
</organism>
<evidence type="ECO:0000313" key="3">
    <source>
        <dbReference type="EMBL" id="PHP65727.1"/>
    </source>
</evidence>
<protein>
    <recommendedName>
        <fullName evidence="2">Flagellar hook-length control protein-like C-terminal domain-containing protein</fullName>
    </recommendedName>
</protein>
<feature type="compositionally biased region" description="Basic and acidic residues" evidence="1">
    <location>
        <begin position="214"/>
        <end position="223"/>
    </location>
</feature>
<dbReference type="Gene3D" id="3.30.750.140">
    <property type="match status" value="1"/>
</dbReference>
<dbReference type="EMBL" id="PDVP01000013">
    <property type="protein sequence ID" value="PHP65727.1"/>
    <property type="molecule type" value="Genomic_DNA"/>
</dbReference>
<reference evidence="3 4" key="1">
    <citation type="submission" date="2017-10" db="EMBL/GenBank/DDBJ databases">
        <title>Sedimentibacterium mangrovi gen. nov., sp. nov., a novel member of family Phyllobacteriacea isolated from mangrove sediment.</title>
        <authorList>
            <person name="Liao H."/>
            <person name="Tian Y."/>
        </authorList>
    </citation>
    <scope>NUCLEOTIDE SEQUENCE [LARGE SCALE GENOMIC DNA]</scope>
    <source>
        <strain evidence="3 4">X9-2-2</strain>
    </source>
</reference>
<dbReference type="InterPro" id="IPR021136">
    <property type="entry name" value="Flagellar_hook_control-like_C"/>
</dbReference>
<accession>A0A2G1QJL9</accession>
<feature type="compositionally biased region" description="Gly residues" evidence="1">
    <location>
        <begin position="441"/>
        <end position="456"/>
    </location>
</feature>
<dbReference type="InterPro" id="IPR038610">
    <property type="entry name" value="FliK-like_C_sf"/>
</dbReference>
<evidence type="ECO:0000256" key="1">
    <source>
        <dbReference type="SAM" id="MobiDB-lite"/>
    </source>
</evidence>
<evidence type="ECO:0000259" key="2">
    <source>
        <dbReference type="Pfam" id="PF02120"/>
    </source>
</evidence>
<name>A0A2G1QJL9_9HYPH</name>
<dbReference type="OrthoDB" id="8117459at2"/>
<dbReference type="Pfam" id="PF02120">
    <property type="entry name" value="Flg_hook"/>
    <property type="match status" value="1"/>
</dbReference>
<dbReference type="RefSeq" id="WP_099307753.1">
    <property type="nucleotide sequence ID" value="NZ_PDVP01000013.1"/>
</dbReference>
<feature type="compositionally biased region" description="Gly residues" evidence="1">
    <location>
        <begin position="465"/>
        <end position="485"/>
    </location>
</feature>
<feature type="domain" description="Flagellar hook-length control protein-like C-terminal" evidence="2">
    <location>
        <begin position="339"/>
        <end position="406"/>
    </location>
</feature>
<feature type="region of interest" description="Disordered" evidence="1">
    <location>
        <begin position="1"/>
        <end position="91"/>
    </location>
</feature>